<dbReference type="Gene3D" id="3.40.50.11090">
    <property type="match status" value="1"/>
</dbReference>
<feature type="domain" description="WsaF C-terminal" evidence="2">
    <location>
        <begin position="225"/>
        <end position="345"/>
    </location>
</feature>
<dbReference type="Proteomes" id="UP001220530">
    <property type="component" value="Chromosome"/>
</dbReference>
<accession>A0ABY7YP22</accession>
<dbReference type="RefSeq" id="WP_282219344.1">
    <property type="nucleotide sequence ID" value="NZ_CP118246.1"/>
</dbReference>
<dbReference type="Gene3D" id="3.40.50.2000">
    <property type="entry name" value="Glycogen Phosphorylase B"/>
    <property type="match status" value="1"/>
</dbReference>
<protein>
    <submittedName>
        <fullName evidence="3">Glycosyltransferase family 1 protein</fullName>
    </submittedName>
</protein>
<dbReference type="InterPro" id="IPR055050">
    <property type="entry name" value="WsaF_C"/>
</dbReference>
<keyword evidence="4" id="KW-1185">Reference proteome</keyword>
<evidence type="ECO:0000313" key="4">
    <source>
        <dbReference type="Proteomes" id="UP001220530"/>
    </source>
</evidence>
<name>A0ABY7YP22_9HYPH</name>
<dbReference type="EMBL" id="CP118246">
    <property type="protein sequence ID" value="WDR02942.1"/>
    <property type="molecule type" value="Genomic_DNA"/>
</dbReference>
<feature type="domain" description="WsaF N-terminal" evidence="1">
    <location>
        <begin position="152"/>
        <end position="185"/>
    </location>
</feature>
<evidence type="ECO:0000313" key="3">
    <source>
        <dbReference type="EMBL" id="WDR02942.1"/>
    </source>
</evidence>
<evidence type="ECO:0000259" key="2">
    <source>
        <dbReference type="Pfam" id="PF22772"/>
    </source>
</evidence>
<dbReference type="InterPro" id="IPR048510">
    <property type="entry name" value="WsaF_N"/>
</dbReference>
<gene>
    <name evidence="3" type="ORF">PSQ19_01570</name>
</gene>
<evidence type="ECO:0000259" key="1">
    <source>
        <dbReference type="Pfam" id="PF21374"/>
    </source>
</evidence>
<organism evidence="3 4">
    <name type="scientific">Devosia algicola</name>
    <dbReference type="NCBI Taxonomy" id="3026418"/>
    <lineage>
        <taxon>Bacteria</taxon>
        <taxon>Pseudomonadati</taxon>
        <taxon>Pseudomonadota</taxon>
        <taxon>Alphaproteobacteria</taxon>
        <taxon>Hyphomicrobiales</taxon>
        <taxon>Devosiaceae</taxon>
        <taxon>Devosia</taxon>
    </lineage>
</organism>
<dbReference type="Pfam" id="PF21374">
    <property type="entry name" value="WsaF_N"/>
    <property type="match status" value="1"/>
</dbReference>
<proteinExistence type="predicted"/>
<dbReference type="SUPFAM" id="SSF53756">
    <property type="entry name" value="UDP-Glycosyltransferase/glycogen phosphorylase"/>
    <property type="match status" value="1"/>
</dbReference>
<dbReference type="Pfam" id="PF22772">
    <property type="entry name" value="WsaF_C"/>
    <property type="match status" value="1"/>
</dbReference>
<reference evidence="3 4" key="1">
    <citation type="submission" date="2023-02" db="EMBL/GenBank/DDBJ databases">
        <title>Devosia algicola sp. nov., isolated from the phycosphere of marine algae.</title>
        <authorList>
            <person name="Kim J.M."/>
            <person name="Lee J.K."/>
            <person name="Choi B.J."/>
            <person name="Bayburt H."/>
            <person name="Jeon C.O."/>
        </authorList>
    </citation>
    <scope>NUCLEOTIDE SEQUENCE [LARGE SCALE GENOMIC DNA]</scope>
    <source>
        <strain evidence="3 4">G20-9</strain>
    </source>
</reference>
<sequence>MLRNEGLAGALDRTRARLASAIEPATTRRIVRDDDILNADLDEQFVPSFAKPGPDEAITLNWLMTAPNPGSGGHTTIFRIIRYLEANGYHNRVYFYDARLGSIDQYVHALRDYYGFHGPVERFDGSLADAHGVFATSWPTAYASCATPSSGKRFYFVQDYEPDFYAVSTDRILAENTYRMGFHAITAGRWLAEKLGNDFAMNADAFEFGCDTTKYSNRHGPRNGIAFYARPGTPRRGYELGLLALRSFAAKHPEIDIHLYGEDVGPLPFRAINHGLVRPEQLNEIYNKCFAGLSLSLTNVSLVPLEMLAAGCIPVLNDAYHNRMVIESPYVHYAAATPQALARSLSEIVDMPDFYTYARAASESQDRLDWESAGAVVDQAIRRVLNAGP</sequence>